<dbReference type="SMART" id="SM00720">
    <property type="entry name" value="calpain_III"/>
    <property type="match status" value="1"/>
</dbReference>
<dbReference type="Proteomes" id="UP000076858">
    <property type="component" value="Unassembled WGS sequence"/>
</dbReference>
<dbReference type="Gene3D" id="2.60.120.380">
    <property type="match status" value="2"/>
</dbReference>
<dbReference type="PROSITE" id="PS50203">
    <property type="entry name" value="CALPAIN_CAT"/>
    <property type="match status" value="1"/>
</dbReference>
<dbReference type="Gene3D" id="1.20.58.80">
    <property type="entry name" value="Phosphotransferase system, lactose/cellobiose-type IIA subunit"/>
    <property type="match status" value="2"/>
</dbReference>
<dbReference type="AlphaFoldDB" id="A0A164RJ21"/>
<keyword evidence="3 6" id="KW-0378">Hydrolase</keyword>
<feature type="active site" evidence="5 6">
    <location>
        <position position="447"/>
    </location>
</feature>
<dbReference type="InterPro" id="IPR022684">
    <property type="entry name" value="Calpain_cysteine_protease"/>
</dbReference>
<dbReference type="GO" id="GO:0004198">
    <property type="term" value="F:calcium-dependent cysteine-type endopeptidase activity"/>
    <property type="evidence" value="ECO:0007669"/>
    <property type="project" value="InterPro"/>
</dbReference>
<dbReference type="InterPro" id="IPR022683">
    <property type="entry name" value="Calpain_III"/>
</dbReference>
<dbReference type="CDD" id="cd00044">
    <property type="entry name" value="CysPc"/>
    <property type="match status" value="1"/>
</dbReference>
<dbReference type="InterPro" id="IPR036213">
    <property type="entry name" value="Calpain_III_sf"/>
</dbReference>
<keyword evidence="9" id="KW-1185">Reference proteome</keyword>
<dbReference type="SMART" id="SM00745">
    <property type="entry name" value="MIT"/>
    <property type="match status" value="2"/>
</dbReference>
<dbReference type="SUPFAM" id="SSF49758">
    <property type="entry name" value="Calpain large subunit, middle domain (domain III)"/>
    <property type="match status" value="2"/>
</dbReference>
<evidence type="ECO:0000256" key="2">
    <source>
        <dbReference type="ARBA" id="ARBA00022670"/>
    </source>
</evidence>
<sequence length="803" mass="89868">MASSGTTLQQAIELGKKAVVLDQQGKHEGAAYYYEQAAIALEGIVATELSAPATLAVKATEYRQRAHSLRNLYLSSHVVASLTEEQQSILNNARCSVNKALEVDEVGDSENALSLYIKAVEVCSSAANSTTDRNLQLKLKKLAMQALTRAEELKAKPQSTNAKASALATTLRSGAVDQSSISSLKVSGSQSYSVEEKKVLAITSLINGREYVPFMAGDLQERFIFPYSFSDKHGKLSLSPKQKKSHSRWARADEISEDPKVIENIDCFSIKQTVVSDCSFVASLAVSAQYEKRFSKKLITNIIYPQNRSGMPVYNPSGKYMIKLRINGVSRKVVIDDFLPVGRHGELLCSYSVNRNELWVSLLEKAYMKVMGGYDFPGSNSNIDLHALTGWIPERVALKSSSGEEFKKDELFKKLYDRFHKGDVLVTVATGEMNDADEVRTGLVSAHAYALLDIREVKGVRLIMLKNPWSHVRWKGNYSELDATHWTTELKKHLSYNPESAANFDNGVFWIDYDSLCSFFDVVYLSWNPSLFTHTFSIISCWNAGSGPAKDLYNIGENPQFSLTVRSPGSSAVWILLTRHITDIEDFRENKEYITVLVYKNDGKHVYYPADPPPYIDGIRINSPHYLCKLLRAQAGTERYTLVISQYEKSNTINYSLRVYSTCPFELKKITKPYKYKDEVKNDRWKGVTAGGCANNPLTYPKNPKYQFTLEKTSDLLIDLKGPKQFLIGFDVLCISLAENDSQADAFTKKSSGAFRSGFVILELENVLAGLYHVVPSTFHPGQEGPFFLTIQSPYPIKLQKIQ</sequence>
<dbReference type="OrthoDB" id="167576at2759"/>
<accession>A0A164RJ21</accession>
<keyword evidence="2 6" id="KW-0645">Protease</keyword>
<evidence type="ECO:0000256" key="4">
    <source>
        <dbReference type="ARBA" id="ARBA00022807"/>
    </source>
</evidence>
<organism evidence="8 9">
    <name type="scientific">Daphnia magna</name>
    <dbReference type="NCBI Taxonomy" id="35525"/>
    <lineage>
        <taxon>Eukaryota</taxon>
        <taxon>Metazoa</taxon>
        <taxon>Ecdysozoa</taxon>
        <taxon>Arthropoda</taxon>
        <taxon>Crustacea</taxon>
        <taxon>Branchiopoda</taxon>
        <taxon>Diplostraca</taxon>
        <taxon>Cladocera</taxon>
        <taxon>Anomopoda</taxon>
        <taxon>Daphniidae</taxon>
        <taxon>Daphnia</taxon>
    </lineage>
</organism>
<dbReference type="PANTHER" id="PTHR46143">
    <property type="entry name" value="CALPAIN-7"/>
    <property type="match status" value="1"/>
</dbReference>
<feature type="active site" evidence="5 6">
    <location>
        <position position="278"/>
    </location>
</feature>
<evidence type="ECO:0000256" key="6">
    <source>
        <dbReference type="PROSITE-ProRule" id="PRU00239"/>
    </source>
</evidence>
<dbReference type="SMART" id="SM00230">
    <property type="entry name" value="CysPc"/>
    <property type="match status" value="1"/>
</dbReference>
<dbReference type="Pfam" id="PF01067">
    <property type="entry name" value="Calpain_III"/>
    <property type="match status" value="1"/>
</dbReference>
<dbReference type="PANTHER" id="PTHR46143:SF1">
    <property type="entry name" value="CALPAIN-7"/>
    <property type="match status" value="1"/>
</dbReference>
<dbReference type="EMBL" id="LRGB01002190">
    <property type="protein sequence ID" value="KZS08702.1"/>
    <property type="molecule type" value="Genomic_DNA"/>
</dbReference>
<evidence type="ECO:0000256" key="1">
    <source>
        <dbReference type="ARBA" id="ARBA00007623"/>
    </source>
</evidence>
<dbReference type="GO" id="GO:0006508">
    <property type="term" value="P:proteolysis"/>
    <property type="evidence" value="ECO:0007669"/>
    <property type="project" value="UniProtKB-KW"/>
</dbReference>
<name>A0A164RJ21_9CRUS</name>
<dbReference type="InterPro" id="IPR001300">
    <property type="entry name" value="Peptidase_C2_calpain_cat"/>
</dbReference>
<feature type="active site" evidence="5 6">
    <location>
        <position position="467"/>
    </location>
</feature>
<reference evidence="8 9" key="1">
    <citation type="submission" date="2016-03" db="EMBL/GenBank/DDBJ databases">
        <title>EvidentialGene: Evidence-directed Construction of Genes on Genomes.</title>
        <authorList>
            <person name="Gilbert D.G."/>
            <person name="Choi J.-H."/>
            <person name="Mockaitis K."/>
            <person name="Colbourne J."/>
            <person name="Pfrender M."/>
        </authorList>
    </citation>
    <scope>NUCLEOTIDE SEQUENCE [LARGE SCALE GENOMIC DNA]</scope>
    <source>
        <strain evidence="8 9">Xinb3</strain>
        <tissue evidence="8">Complete organism</tissue>
    </source>
</reference>
<evidence type="ECO:0000256" key="5">
    <source>
        <dbReference type="PIRSR" id="PIRSR622684-1"/>
    </source>
</evidence>
<dbReference type="Pfam" id="PF04212">
    <property type="entry name" value="MIT"/>
    <property type="match status" value="2"/>
</dbReference>
<keyword evidence="4 6" id="KW-0788">Thiol protease</keyword>
<protein>
    <submittedName>
        <fullName evidence="8">Calpain-7</fullName>
    </submittedName>
</protein>
<dbReference type="InterPro" id="IPR036181">
    <property type="entry name" value="MIT_dom_sf"/>
</dbReference>
<gene>
    <name evidence="8" type="ORF">APZ42_027372</name>
</gene>
<evidence type="ECO:0000256" key="3">
    <source>
        <dbReference type="ARBA" id="ARBA00022801"/>
    </source>
</evidence>
<evidence type="ECO:0000259" key="7">
    <source>
        <dbReference type="PROSITE" id="PS50203"/>
    </source>
</evidence>
<dbReference type="Pfam" id="PF00648">
    <property type="entry name" value="Peptidase_C2"/>
    <property type="match status" value="1"/>
</dbReference>
<dbReference type="STRING" id="35525.A0A164RJ21"/>
<comment type="caution">
    <text evidence="8">The sequence shown here is derived from an EMBL/GenBank/DDBJ whole genome shotgun (WGS) entry which is preliminary data.</text>
</comment>
<evidence type="ECO:0000313" key="9">
    <source>
        <dbReference type="Proteomes" id="UP000076858"/>
    </source>
</evidence>
<dbReference type="InterPro" id="IPR007330">
    <property type="entry name" value="MIT_dom"/>
</dbReference>
<dbReference type="PRINTS" id="PR00704">
    <property type="entry name" value="CALPAIN"/>
</dbReference>
<dbReference type="InterPro" id="IPR022682">
    <property type="entry name" value="Calpain_domain_III"/>
</dbReference>
<dbReference type="InterPro" id="IPR038765">
    <property type="entry name" value="Papain-like_cys_pep_sf"/>
</dbReference>
<dbReference type="SUPFAM" id="SSF116846">
    <property type="entry name" value="MIT domain"/>
    <property type="match status" value="2"/>
</dbReference>
<dbReference type="InterPro" id="IPR051297">
    <property type="entry name" value="PalB/RIM13"/>
</dbReference>
<dbReference type="SUPFAM" id="SSF54001">
    <property type="entry name" value="Cysteine proteinases"/>
    <property type="match status" value="1"/>
</dbReference>
<proteinExistence type="inferred from homology"/>
<evidence type="ECO:0000313" key="8">
    <source>
        <dbReference type="EMBL" id="KZS08702.1"/>
    </source>
</evidence>
<comment type="similarity">
    <text evidence="1">Belongs to the peptidase C2 family.</text>
</comment>
<dbReference type="Gene3D" id="3.90.70.10">
    <property type="entry name" value="Cysteine proteinases"/>
    <property type="match status" value="1"/>
</dbReference>
<feature type="domain" description="Calpain catalytic" evidence="7">
    <location>
        <begin position="223"/>
        <end position="529"/>
    </location>
</feature>